<dbReference type="SUPFAM" id="SSF53474">
    <property type="entry name" value="alpha/beta-Hydrolases"/>
    <property type="match status" value="1"/>
</dbReference>
<reference evidence="2 3" key="1">
    <citation type="submission" date="2019-02" db="EMBL/GenBank/DDBJ databases">
        <title>Deep-cultivation of Planctomycetes and their phenomic and genomic characterization uncovers novel biology.</title>
        <authorList>
            <person name="Wiegand S."/>
            <person name="Jogler M."/>
            <person name="Boedeker C."/>
            <person name="Pinto D."/>
            <person name="Vollmers J."/>
            <person name="Rivas-Marin E."/>
            <person name="Kohn T."/>
            <person name="Peeters S.H."/>
            <person name="Heuer A."/>
            <person name="Rast P."/>
            <person name="Oberbeckmann S."/>
            <person name="Bunk B."/>
            <person name="Jeske O."/>
            <person name="Meyerdierks A."/>
            <person name="Storesund J.E."/>
            <person name="Kallscheuer N."/>
            <person name="Luecker S."/>
            <person name="Lage O.M."/>
            <person name="Pohl T."/>
            <person name="Merkel B.J."/>
            <person name="Hornburger P."/>
            <person name="Mueller R.-W."/>
            <person name="Bruemmer F."/>
            <person name="Labrenz M."/>
            <person name="Spormann A.M."/>
            <person name="Op den Camp H."/>
            <person name="Overmann J."/>
            <person name="Amann R."/>
            <person name="Jetten M.S.M."/>
            <person name="Mascher T."/>
            <person name="Medema M.H."/>
            <person name="Devos D.P."/>
            <person name="Kaster A.-K."/>
            <person name="Ovreas L."/>
            <person name="Rohde M."/>
            <person name="Galperin M.Y."/>
            <person name="Jogler C."/>
        </authorList>
    </citation>
    <scope>NUCLEOTIDE SEQUENCE [LARGE SCALE GENOMIC DNA]</scope>
    <source>
        <strain evidence="2 3">Pan181</strain>
    </source>
</reference>
<proteinExistence type="predicted"/>
<organism evidence="2 3">
    <name type="scientific">Aeoliella mucimassa</name>
    <dbReference type="NCBI Taxonomy" id="2527972"/>
    <lineage>
        <taxon>Bacteria</taxon>
        <taxon>Pseudomonadati</taxon>
        <taxon>Planctomycetota</taxon>
        <taxon>Planctomycetia</taxon>
        <taxon>Pirellulales</taxon>
        <taxon>Lacipirellulaceae</taxon>
        <taxon>Aeoliella</taxon>
    </lineage>
</organism>
<keyword evidence="3" id="KW-1185">Reference proteome</keyword>
<dbReference type="RefSeq" id="WP_145246642.1">
    <property type="nucleotide sequence ID" value="NZ_CP036278.1"/>
</dbReference>
<dbReference type="OrthoDB" id="211846at2"/>
<name>A0A518AM97_9BACT</name>
<dbReference type="AlphaFoldDB" id="A0A518AM97"/>
<dbReference type="Proteomes" id="UP000315750">
    <property type="component" value="Chromosome"/>
</dbReference>
<sequence>MSIDSPPICLLPGVEKNYPIYCRISPSLRNARHVEYPSVERGERLGEFAARVADSLPQASILVGTSFGGVLAQQIASILPTRACILISSIRGPHQLPFFYRLGRLVGHAGTMRVLGAASGLGSTLPSRFHHRWRASVGRLSLWHHWAMASLCTWNPPAPAMLPPICQIHGTCDTTFPIRHIDADVVVQGGRHALPVSHPQEVLQAIHCYVQQLDSG</sequence>
<dbReference type="InterPro" id="IPR000073">
    <property type="entry name" value="AB_hydrolase_1"/>
</dbReference>
<accession>A0A518AM97</accession>
<dbReference type="KEGG" id="amuc:Pan181_20380"/>
<evidence type="ECO:0000313" key="2">
    <source>
        <dbReference type="EMBL" id="QDU55841.1"/>
    </source>
</evidence>
<dbReference type="Pfam" id="PF12697">
    <property type="entry name" value="Abhydrolase_6"/>
    <property type="match status" value="1"/>
</dbReference>
<dbReference type="Gene3D" id="3.40.50.1820">
    <property type="entry name" value="alpha/beta hydrolase"/>
    <property type="match status" value="1"/>
</dbReference>
<evidence type="ECO:0000313" key="3">
    <source>
        <dbReference type="Proteomes" id="UP000315750"/>
    </source>
</evidence>
<gene>
    <name evidence="2" type="ORF">Pan181_20380</name>
</gene>
<dbReference type="EMBL" id="CP036278">
    <property type="protein sequence ID" value="QDU55841.1"/>
    <property type="molecule type" value="Genomic_DNA"/>
</dbReference>
<dbReference type="InterPro" id="IPR029058">
    <property type="entry name" value="AB_hydrolase_fold"/>
</dbReference>
<feature type="domain" description="AB hydrolase-1" evidence="1">
    <location>
        <begin position="45"/>
        <end position="204"/>
    </location>
</feature>
<evidence type="ECO:0000259" key="1">
    <source>
        <dbReference type="Pfam" id="PF12697"/>
    </source>
</evidence>
<protein>
    <recommendedName>
        <fullName evidence="1">AB hydrolase-1 domain-containing protein</fullName>
    </recommendedName>
</protein>